<accession>A0ACC1PIM8</accession>
<dbReference type="Proteomes" id="UP001144978">
    <property type="component" value="Unassembled WGS sequence"/>
</dbReference>
<keyword evidence="2" id="KW-1185">Reference proteome</keyword>
<name>A0ACC1PIM8_9APHY</name>
<comment type="caution">
    <text evidence="1">The sequence shown here is derived from an EMBL/GenBank/DDBJ whole genome shotgun (WGS) entry which is preliminary data.</text>
</comment>
<evidence type="ECO:0000313" key="2">
    <source>
        <dbReference type="Proteomes" id="UP001144978"/>
    </source>
</evidence>
<organism evidence="1 2">
    <name type="scientific">Trametes sanguinea</name>
    <dbReference type="NCBI Taxonomy" id="158606"/>
    <lineage>
        <taxon>Eukaryota</taxon>
        <taxon>Fungi</taxon>
        <taxon>Dikarya</taxon>
        <taxon>Basidiomycota</taxon>
        <taxon>Agaricomycotina</taxon>
        <taxon>Agaricomycetes</taxon>
        <taxon>Polyporales</taxon>
        <taxon>Polyporaceae</taxon>
        <taxon>Trametes</taxon>
    </lineage>
</organism>
<proteinExistence type="predicted"/>
<dbReference type="EMBL" id="JANSHE010002481">
    <property type="protein sequence ID" value="KAJ2991575.1"/>
    <property type="molecule type" value="Genomic_DNA"/>
</dbReference>
<protein>
    <submittedName>
        <fullName evidence="1">Uncharacterized protein</fullName>
    </submittedName>
</protein>
<sequence length="368" mass="40527">MPAQPWASPAQWEWLTALRPAAQEARLSSRYTPWLNEVCHDWFLKWPERDRLFGEAKELTPEQEEAVAKAVKARRAQLGTWFNNHRGKTRGNGHKAAALPLPDTQTSKRMPHAREVWCRLHYDTHKATVESALAARRAELGRRKLTRQETLTISRREIDRLYGAESADVKAEILRVLEEERAIARATPEKTVGQERSPEQYQHAVENAPFWIERVLNPIADALGWCITVIAAGPVPEQDGDISSFAPIIHLLKQTQNFAKIVSVLWCILPKEYIPVAPDVRQKRALAQAAGSGTASAVNADGAALEPVTKKPTSPDEHHANVSMPSSAGRTPPPVTGQAPLPSAGQAPSPAASSSRPCLPLASTVARR</sequence>
<reference evidence="1" key="1">
    <citation type="submission" date="2022-08" db="EMBL/GenBank/DDBJ databases">
        <title>Genome Sequence of Pycnoporus sanguineus.</title>
        <authorList>
            <person name="Buettner E."/>
        </authorList>
    </citation>
    <scope>NUCLEOTIDE SEQUENCE</scope>
    <source>
        <strain evidence="1">CG-C14</strain>
    </source>
</reference>
<evidence type="ECO:0000313" key="1">
    <source>
        <dbReference type="EMBL" id="KAJ2991575.1"/>
    </source>
</evidence>
<gene>
    <name evidence="1" type="ORF">NUW54_g8155</name>
</gene>